<dbReference type="Proteomes" id="UP000265560">
    <property type="component" value="Chromosome"/>
</dbReference>
<dbReference type="RefSeq" id="WP_119893424.1">
    <property type="nucleotide sequence ID" value="NZ_CP032419.1"/>
</dbReference>
<dbReference type="EMBL" id="CP032419">
    <property type="protein sequence ID" value="AYC32804.1"/>
    <property type="molecule type" value="Genomic_DNA"/>
</dbReference>
<dbReference type="InterPro" id="IPR021557">
    <property type="entry name" value="DUF3016"/>
</dbReference>
<evidence type="ECO:0000313" key="2">
    <source>
        <dbReference type="EMBL" id="AYC32804.1"/>
    </source>
</evidence>
<dbReference type="Pfam" id="PF11454">
    <property type="entry name" value="DUF3016"/>
    <property type="match status" value="1"/>
</dbReference>
<evidence type="ECO:0000313" key="3">
    <source>
        <dbReference type="Proteomes" id="UP000265560"/>
    </source>
</evidence>
<accession>A0A385Z225</accession>
<organism evidence="2 3">
    <name type="scientific">Pseudomonas cavernae</name>
    <dbReference type="NCBI Taxonomy" id="2320867"/>
    <lineage>
        <taxon>Bacteria</taxon>
        <taxon>Pseudomonadati</taxon>
        <taxon>Pseudomonadota</taxon>
        <taxon>Gammaproteobacteria</taxon>
        <taxon>Pseudomonadales</taxon>
        <taxon>Pseudomonadaceae</taxon>
        <taxon>Pseudomonas</taxon>
    </lineage>
</organism>
<keyword evidence="3" id="KW-1185">Reference proteome</keyword>
<dbReference type="AlphaFoldDB" id="A0A385Z225"/>
<keyword evidence="1" id="KW-0732">Signal</keyword>
<dbReference type="OrthoDB" id="195620at2"/>
<feature type="signal peptide" evidence="1">
    <location>
        <begin position="1"/>
        <end position="23"/>
    </location>
</feature>
<dbReference type="KEGG" id="pcav:D3880_10630"/>
<evidence type="ECO:0000256" key="1">
    <source>
        <dbReference type="SAM" id="SignalP"/>
    </source>
</evidence>
<name>A0A385Z225_9PSED</name>
<proteinExistence type="predicted"/>
<sequence>MRRAITCAAIALVALSGMPRPLAAASAVDVSFMNPESFRDASLKGSGYGAGADEFVLKELRSRFEQLGARYLQPGQTLQIEVRDIDLAGRYEPWRVNASHVRFMLDITWPSIDLHYVLKQNDQQIASEDARVSDMFYLQRPGRANSSDRLYAEKAMLGEWFRAQFDKQHLSATP</sequence>
<feature type="chain" id="PRO_5017402784" evidence="1">
    <location>
        <begin position="24"/>
        <end position="174"/>
    </location>
</feature>
<protein>
    <submittedName>
        <fullName evidence="2">DUF3016 domain-containing protein</fullName>
    </submittedName>
</protein>
<reference evidence="3" key="1">
    <citation type="submission" date="2018-09" db="EMBL/GenBank/DDBJ databases">
        <authorList>
            <person name="Zhu H."/>
        </authorList>
    </citation>
    <scope>NUCLEOTIDE SEQUENCE [LARGE SCALE GENOMIC DNA]</scope>
    <source>
        <strain evidence="3">K2W31S-8</strain>
    </source>
</reference>
<gene>
    <name evidence="2" type="ORF">D3880_10630</name>
</gene>